<reference evidence="1 2" key="1">
    <citation type="journal article" date="2019" name="Nat. Ecol. Evol.">
        <title>Megaphylogeny resolves global patterns of mushroom evolution.</title>
        <authorList>
            <person name="Varga T."/>
            <person name="Krizsan K."/>
            <person name="Foldi C."/>
            <person name="Dima B."/>
            <person name="Sanchez-Garcia M."/>
            <person name="Sanchez-Ramirez S."/>
            <person name="Szollosi G.J."/>
            <person name="Szarkandi J.G."/>
            <person name="Papp V."/>
            <person name="Albert L."/>
            <person name="Andreopoulos W."/>
            <person name="Angelini C."/>
            <person name="Antonin V."/>
            <person name="Barry K.W."/>
            <person name="Bougher N.L."/>
            <person name="Buchanan P."/>
            <person name="Buyck B."/>
            <person name="Bense V."/>
            <person name="Catcheside P."/>
            <person name="Chovatia M."/>
            <person name="Cooper J."/>
            <person name="Damon W."/>
            <person name="Desjardin D."/>
            <person name="Finy P."/>
            <person name="Geml J."/>
            <person name="Haridas S."/>
            <person name="Hughes K."/>
            <person name="Justo A."/>
            <person name="Karasinski D."/>
            <person name="Kautmanova I."/>
            <person name="Kiss B."/>
            <person name="Kocsube S."/>
            <person name="Kotiranta H."/>
            <person name="LaButti K.M."/>
            <person name="Lechner B.E."/>
            <person name="Liimatainen K."/>
            <person name="Lipzen A."/>
            <person name="Lukacs Z."/>
            <person name="Mihaltcheva S."/>
            <person name="Morgado L.N."/>
            <person name="Niskanen T."/>
            <person name="Noordeloos M.E."/>
            <person name="Ohm R.A."/>
            <person name="Ortiz-Santana B."/>
            <person name="Ovrebo C."/>
            <person name="Racz N."/>
            <person name="Riley R."/>
            <person name="Savchenko A."/>
            <person name="Shiryaev A."/>
            <person name="Soop K."/>
            <person name="Spirin V."/>
            <person name="Szebenyi C."/>
            <person name="Tomsovsky M."/>
            <person name="Tulloss R.E."/>
            <person name="Uehling J."/>
            <person name="Grigoriev I.V."/>
            <person name="Vagvolgyi C."/>
            <person name="Papp T."/>
            <person name="Martin F.M."/>
            <person name="Miettinen O."/>
            <person name="Hibbett D.S."/>
            <person name="Nagy L.G."/>
        </authorList>
    </citation>
    <scope>NUCLEOTIDE SEQUENCE [LARGE SCALE GENOMIC DNA]</scope>
    <source>
        <strain evidence="1 2">OMC1185</strain>
    </source>
</reference>
<evidence type="ECO:0000313" key="2">
    <source>
        <dbReference type="Proteomes" id="UP000305948"/>
    </source>
</evidence>
<dbReference type="AlphaFoldDB" id="A0A5C3MT87"/>
<gene>
    <name evidence="1" type="ORF">OE88DRAFT_1647787</name>
</gene>
<dbReference type="Proteomes" id="UP000305948">
    <property type="component" value="Unassembled WGS sequence"/>
</dbReference>
<evidence type="ECO:0000313" key="1">
    <source>
        <dbReference type="EMBL" id="TFK47656.1"/>
    </source>
</evidence>
<protein>
    <submittedName>
        <fullName evidence="1">Uncharacterized protein</fullName>
    </submittedName>
</protein>
<sequence>MCGGTHNSSKTRNRRRIVTGLAGFASSQMDGFLNFRTPLHDPVSRGLRQRDDSVTACDALFGLQLEGVFIIHSLESLREVAGRVTNTWDVQTSLESDRAHVCFCSDEEWNPCFRHEGVIPYGRSIPSAIARRSKPGRACGVVGPTVYLIPTALFDGTRYLPVPGATSVFSSNTDDKCYRHRSVHVISGVWHSLSSKTSGSPGTRALRTMDATGTFLATNTYLAVLLLAAFRGTADLLGITVLCLSLEDTLRSFITYFPVLISRLTFKCGEKFALPFSDVNQCCAGSELVGESCRNRELDN</sequence>
<keyword evidence="2" id="KW-1185">Reference proteome</keyword>
<dbReference type="EMBL" id="ML213523">
    <property type="protein sequence ID" value="TFK47656.1"/>
    <property type="molecule type" value="Genomic_DNA"/>
</dbReference>
<accession>A0A5C3MT87</accession>
<proteinExistence type="predicted"/>
<name>A0A5C3MT87_9AGAM</name>
<organism evidence="1 2">
    <name type="scientific">Heliocybe sulcata</name>
    <dbReference type="NCBI Taxonomy" id="5364"/>
    <lineage>
        <taxon>Eukaryota</taxon>
        <taxon>Fungi</taxon>
        <taxon>Dikarya</taxon>
        <taxon>Basidiomycota</taxon>
        <taxon>Agaricomycotina</taxon>
        <taxon>Agaricomycetes</taxon>
        <taxon>Gloeophyllales</taxon>
        <taxon>Gloeophyllaceae</taxon>
        <taxon>Heliocybe</taxon>
    </lineage>
</organism>